<dbReference type="Gene3D" id="3.10.450.50">
    <property type="match status" value="1"/>
</dbReference>
<dbReference type="InterPro" id="IPR037401">
    <property type="entry name" value="SnoaL-like"/>
</dbReference>
<protein>
    <submittedName>
        <fullName evidence="2">DUF4440 domain-containing protein</fullName>
    </submittedName>
</protein>
<keyword evidence="3" id="KW-1185">Reference proteome</keyword>
<dbReference type="PANTHER" id="PTHR34957:SF1">
    <property type="entry name" value="NUCLEAR TRANSPORT FACTOR 2 (NTF2) FAMILY PROTEIN"/>
    <property type="match status" value="1"/>
</dbReference>
<dbReference type="RefSeq" id="WP_169262445.1">
    <property type="nucleotide sequence ID" value="NZ_WTVQ01000058.1"/>
</dbReference>
<dbReference type="Proteomes" id="UP000648984">
    <property type="component" value="Unassembled WGS sequence"/>
</dbReference>
<dbReference type="SUPFAM" id="SSF54427">
    <property type="entry name" value="NTF2-like"/>
    <property type="match status" value="1"/>
</dbReference>
<sequence>MSTHEEVRKASTQFYAALNRMLNGDARPLSDIWSHDSTVTTMHPIGGRQVGWNEVLESWEQVAQVASDGKVELKDQLIRVAGDVACEVGVEHAEFKLGGQKIAGQLRVTNIYQREAGAWKITHHHADLTPAMVEVLNRLQPPSGRA</sequence>
<reference evidence="2 3" key="1">
    <citation type="submission" date="2019-12" db="EMBL/GenBank/DDBJ databases">
        <title>Comparative genomics gives insights into the taxonomy of the Azoarcus-Aromatoleum group and reveals separate origins of nif in the plant-associated Azoarcus and non-plant-associated Aromatoleum sub-groups.</title>
        <authorList>
            <person name="Lafos M."/>
            <person name="Maluk M."/>
            <person name="Batista M."/>
            <person name="Junghare M."/>
            <person name="Carmona M."/>
            <person name="Faoro H."/>
            <person name="Cruz L.M."/>
            <person name="Battistoni F."/>
            <person name="De Souza E."/>
            <person name="Pedrosa F."/>
            <person name="Chen W.-M."/>
            <person name="Poole P.S."/>
            <person name="Dixon R.A."/>
            <person name="James E.K."/>
        </authorList>
    </citation>
    <scope>NUCLEOTIDE SEQUENCE [LARGE SCALE GENOMIC DNA]</scope>
    <source>
        <strain evidence="2 3">22Lin</strain>
    </source>
</reference>
<dbReference type="PANTHER" id="PTHR34957">
    <property type="entry name" value="NUCLEAR TRANSPORT FACTOR 2 (NTF2) FAMILY PROTEIN"/>
    <property type="match status" value="1"/>
</dbReference>
<organism evidence="2 3">
    <name type="scientific">Aromatoleum diolicum</name>
    <dbReference type="NCBI Taxonomy" id="75796"/>
    <lineage>
        <taxon>Bacteria</taxon>
        <taxon>Pseudomonadati</taxon>
        <taxon>Pseudomonadota</taxon>
        <taxon>Betaproteobacteria</taxon>
        <taxon>Rhodocyclales</taxon>
        <taxon>Rhodocyclaceae</taxon>
        <taxon>Aromatoleum</taxon>
    </lineage>
</organism>
<accession>A0ABX1QFT8</accession>
<dbReference type="InterPro" id="IPR032710">
    <property type="entry name" value="NTF2-like_dom_sf"/>
</dbReference>
<name>A0ABX1QFT8_9RHOO</name>
<proteinExistence type="predicted"/>
<dbReference type="EMBL" id="WTVQ01000058">
    <property type="protein sequence ID" value="NMG77314.1"/>
    <property type="molecule type" value="Genomic_DNA"/>
</dbReference>
<evidence type="ECO:0000259" key="1">
    <source>
        <dbReference type="Pfam" id="PF13474"/>
    </source>
</evidence>
<evidence type="ECO:0000313" key="2">
    <source>
        <dbReference type="EMBL" id="NMG77314.1"/>
    </source>
</evidence>
<dbReference type="Pfam" id="PF13474">
    <property type="entry name" value="SnoaL_3"/>
    <property type="match status" value="1"/>
</dbReference>
<evidence type="ECO:0000313" key="3">
    <source>
        <dbReference type="Proteomes" id="UP000648984"/>
    </source>
</evidence>
<comment type="caution">
    <text evidence="2">The sequence shown here is derived from an EMBL/GenBank/DDBJ whole genome shotgun (WGS) entry which is preliminary data.</text>
</comment>
<gene>
    <name evidence="2" type="ORF">GPA25_21410</name>
</gene>
<feature type="domain" description="SnoaL-like" evidence="1">
    <location>
        <begin position="7"/>
        <end position="126"/>
    </location>
</feature>